<comment type="subcellular location">
    <subcellularLocation>
        <location evidence="1">Membrane</location>
        <topology evidence="1">Multi-pass membrane protein</topology>
    </subcellularLocation>
</comment>
<evidence type="ECO:0000256" key="5">
    <source>
        <dbReference type="SAM" id="Phobius"/>
    </source>
</evidence>
<dbReference type="Gene3D" id="1.20.1250.20">
    <property type="entry name" value="MFS general substrate transporter like domains"/>
    <property type="match status" value="1"/>
</dbReference>
<evidence type="ECO:0000313" key="7">
    <source>
        <dbReference type="Proteomes" id="UP001479436"/>
    </source>
</evidence>
<feature type="transmembrane region" description="Helical" evidence="5">
    <location>
        <begin position="358"/>
        <end position="377"/>
    </location>
</feature>
<dbReference type="EMBL" id="JASJQH010000488">
    <property type="protein sequence ID" value="KAK9764122.1"/>
    <property type="molecule type" value="Genomic_DNA"/>
</dbReference>
<gene>
    <name evidence="6" type="ORF">K7432_008631</name>
</gene>
<dbReference type="Pfam" id="PF05978">
    <property type="entry name" value="UNC-93"/>
    <property type="match status" value="1"/>
</dbReference>
<dbReference type="PANTHER" id="PTHR23294">
    <property type="entry name" value="ET TRANSLATION PRODUCT-RELATED"/>
    <property type="match status" value="1"/>
</dbReference>
<protein>
    <recommendedName>
        <fullName evidence="8">MFS general substrate transporter</fullName>
    </recommendedName>
</protein>
<dbReference type="Proteomes" id="UP001479436">
    <property type="component" value="Unassembled WGS sequence"/>
</dbReference>
<keyword evidence="4 5" id="KW-0472">Membrane</keyword>
<keyword evidence="3 5" id="KW-1133">Transmembrane helix</keyword>
<dbReference type="InterPro" id="IPR036259">
    <property type="entry name" value="MFS_trans_sf"/>
</dbReference>
<dbReference type="SUPFAM" id="SSF103473">
    <property type="entry name" value="MFS general substrate transporter"/>
    <property type="match status" value="1"/>
</dbReference>
<evidence type="ECO:0000256" key="4">
    <source>
        <dbReference type="ARBA" id="ARBA00023136"/>
    </source>
</evidence>
<evidence type="ECO:0000256" key="2">
    <source>
        <dbReference type="ARBA" id="ARBA00022692"/>
    </source>
</evidence>
<reference evidence="6 7" key="1">
    <citation type="submission" date="2023-04" db="EMBL/GenBank/DDBJ databases">
        <title>Genome of Basidiobolus ranarum AG-B5.</title>
        <authorList>
            <person name="Stajich J.E."/>
            <person name="Carter-House D."/>
            <person name="Gryganskyi A."/>
        </authorList>
    </citation>
    <scope>NUCLEOTIDE SEQUENCE [LARGE SCALE GENOMIC DNA]</scope>
    <source>
        <strain evidence="6 7">AG-B5</strain>
    </source>
</reference>
<evidence type="ECO:0000256" key="3">
    <source>
        <dbReference type="ARBA" id="ARBA00022989"/>
    </source>
</evidence>
<evidence type="ECO:0008006" key="8">
    <source>
        <dbReference type="Google" id="ProtNLM"/>
    </source>
</evidence>
<dbReference type="InterPro" id="IPR010291">
    <property type="entry name" value="Ion_channel_UNC-93"/>
</dbReference>
<proteinExistence type="predicted"/>
<dbReference type="InterPro" id="IPR051617">
    <property type="entry name" value="UNC-93-like_regulator"/>
</dbReference>
<sequence length="437" mass="48922">MMWKTPLGQLIVLSLTFCFIQGTYNIYYGSGTFGGTDISTLVGNNVTLYAAFSVFSILSGSVQNALGPRICIMIGGFTYMIYLGSLWYYLYSKNSVFIFIGAVIEGFGASMSWAAAGTILMAYPTENQKGRFFGIFWILFNLGSLIAGFLPLMNVEVNYVTIGFLCLMFIGVLTASFLAPPYQVIREDKTRVSEHSSFSIKYELRQAYHSIRSKDLLLLFPFFFYSNFFYAYRLGHLIQDSFTDRTRMFNTVTYWAAQMLGAFTFGQFLDNSLVTRSKRGNMGLVFVGIFNTLTWIGCLILELTKNSISNTLTDLIDGNYGASLVLMLLCGFTDAMVQSWCSWILGAKTNEVNILSRYGGFYKAVQSAGAAVAWYISTTDIPSWLIIVINFGLFSVGLFFAYFATRDITDTNYHLVVGSNDEGIVIPMKTQNHDQFS</sequence>
<keyword evidence="2 5" id="KW-0812">Transmembrane</keyword>
<feature type="transmembrane region" description="Helical" evidence="5">
    <location>
        <begin position="281"/>
        <end position="304"/>
    </location>
</feature>
<organism evidence="6 7">
    <name type="scientific">Basidiobolus ranarum</name>
    <dbReference type="NCBI Taxonomy" id="34480"/>
    <lineage>
        <taxon>Eukaryota</taxon>
        <taxon>Fungi</taxon>
        <taxon>Fungi incertae sedis</taxon>
        <taxon>Zoopagomycota</taxon>
        <taxon>Entomophthoromycotina</taxon>
        <taxon>Basidiobolomycetes</taxon>
        <taxon>Basidiobolales</taxon>
        <taxon>Basidiobolaceae</taxon>
        <taxon>Basidiobolus</taxon>
    </lineage>
</organism>
<comment type="caution">
    <text evidence="6">The sequence shown here is derived from an EMBL/GenBank/DDBJ whole genome shotgun (WGS) entry which is preliminary data.</text>
</comment>
<keyword evidence="7" id="KW-1185">Reference proteome</keyword>
<feature type="transmembrane region" description="Helical" evidence="5">
    <location>
        <begin position="96"/>
        <end position="120"/>
    </location>
</feature>
<evidence type="ECO:0000256" key="1">
    <source>
        <dbReference type="ARBA" id="ARBA00004141"/>
    </source>
</evidence>
<feature type="transmembrane region" description="Helical" evidence="5">
    <location>
        <begin position="159"/>
        <end position="179"/>
    </location>
</feature>
<accession>A0ABR2WRH7</accession>
<feature type="transmembrane region" description="Helical" evidence="5">
    <location>
        <begin position="252"/>
        <end position="269"/>
    </location>
</feature>
<feature type="transmembrane region" description="Helical" evidence="5">
    <location>
        <begin position="132"/>
        <end position="153"/>
    </location>
</feature>
<dbReference type="PANTHER" id="PTHR23294:SF59">
    <property type="entry name" value="UNC93-LIKE PROTEIN C922.05C"/>
    <property type="match status" value="1"/>
</dbReference>
<name>A0ABR2WRH7_9FUNG</name>
<feature type="transmembrane region" description="Helical" evidence="5">
    <location>
        <begin position="70"/>
        <end position="90"/>
    </location>
</feature>
<feature type="transmembrane region" description="Helical" evidence="5">
    <location>
        <begin position="215"/>
        <end position="232"/>
    </location>
</feature>
<feature type="transmembrane region" description="Helical" evidence="5">
    <location>
        <begin position="383"/>
        <end position="404"/>
    </location>
</feature>
<feature type="transmembrane region" description="Helical" evidence="5">
    <location>
        <begin position="324"/>
        <end position="346"/>
    </location>
</feature>
<feature type="transmembrane region" description="Helical" evidence="5">
    <location>
        <begin position="38"/>
        <end position="58"/>
    </location>
</feature>
<evidence type="ECO:0000313" key="6">
    <source>
        <dbReference type="EMBL" id="KAK9764122.1"/>
    </source>
</evidence>